<dbReference type="GO" id="GO:0005634">
    <property type="term" value="C:nucleus"/>
    <property type="evidence" value="ECO:0007669"/>
    <property type="project" value="TreeGrafter"/>
</dbReference>
<dbReference type="SMART" id="SM00220">
    <property type="entry name" value="S_TKc"/>
    <property type="match status" value="1"/>
</dbReference>
<feature type="region of interest" description="Disordered" evidence="6">
    <location>
        <begin position="538"/>
        <end position="622"/>
    </location>
</feature>
<dbReference type="InterPro" id="IPR011009">
    <property type="entry name" value="Kinase-like_dom_sf"/>
</dbReference>
<organism evidence="9 10">
    <name type="scientific">Halteria grandinella</name>
    <dbReference type="NCBI Taxonomy" id="5974"/>
    <lineage>
        <taxon>Eukaryota</taxon>
        <taxon>Sar</taxon>
        <taxon>Alveolata</taxon>
        <taxon>Ciliophora</taxon>
        <taxon>Intramacronucleata</taxon>
        <taxon>Spirotrichea</taxon>
        <taxon>Stichotrichia</taxon>
        <taxon>Sporadotrichida</taxon>
        <taxon>Halteriidae</taxon>
        <taxon>Halteria</taxon>
    </lineage>
</organism>
<evidence type="ECO:0000256" key="4">
    <source>
        <dbReference type="ARBA" id="ARBA00022777"/>
    </source>
</evidence>
<dbReference type="OrthoDB" id="408964at2759"/>
<gene>
    <name evidence="9" type="ORF">FGO68_gene2894</name>
</gene>
<evidence type="ECO:0000259" key="7">
    <source>
        <dbReference type="PROSITE" id="PS50011"/>
    </source>
</evidence>
<dbReference type="PANTHER" id="PTHR24345:SF0">
    <property type="entry name" value="CELL CYCLE SERINE_THREONINE-PROTEIN KINASE CDC5_MSD2"/>
    <property type="match status" value="1"/>
</dbReference>
<evidence type="ECO:0000256" key="2">
    <source>
        <dbReference type="ARBA" id="ARBA00022679"/>
    </source>
</evidence>
<dbReference type="PROSITE" id="PS50078">
    <property type="entry name" value="POLO_BOX"/>
    <property type="match status" value="1"/>
</dbReference>
<dbReference type="Proteomes" id="UP000785679">
    <property type="component" value="Unassembled WGS sequence"/>
</dbReference>
<accession>A0A8J8NZC0</accession>
<protein>
    <recommendedName>
        <fullName evidence="11">Polo kinase</fullName>
    </recommendedName>
</protein>
<dbReference type="InterPro" id="IPR000719">
    <property type="entry name" value="Prot_kinase_dom"/>
</dbReference>
<dbReference type="EMBL" id="RRYP01004309">
    <property type="protein sequence ID" value="TNV82974.1"/>
    <property type="molecule type" value="Genomic_DNA"/>
</dbReference>
<dbReference type="AlphaFoldDB" id="A0A8J8NZC0"/>
<keyword evidence="1" id="KW-0723">Serine/threonine-protein kinase</keyword>
<dbReference type="PROSITE" id="PS50011">
    <property type="entry name" value="PROTEIN_KINASE_DOM"/>
    <property type="match status" value="1"/>
</dbReference>
<dbReference type="Pfam" id="PF00069">
    <property type="entry name" value="Pkinase"/>
    <property type="match status" value="1"/>
</dbReference>
<keyword evidence="5" id="KW-0067">ATP-binding</keyword>
<evidence type="ECO:0000313" key="10">
    <source>
        <dbReference type="Proteomes" id="UP000785679"/>
    </source>
</evidence>
<dbReference type="SUPFAM" id="SSF56112">
    <property type="entry name" value="Protein kinase-like (PK-like)"/>
    <property type="match status" value="1"/>
</dbReference>
<proteinExistence type="predicted"/>
<evidence type="ECO:0000259" key="8">
    <source>
        <dbReference type="PROSITE" id="PS50078"/>
    </source>
</evidence>
<dbReference type="Gene3D" id="3.30.1120.30">
    <property type="entry name" value="POLO box domain"/>
    <property type="match status" value="1"/>
</dbReference>
<dbReference type="Pfam" id="PF00659">
    <property type="entry name" value="POLO_box"/>
    <property type="match status" value="1"/>
</dbReference>
<dbReference type="InterPro" id="IPR033701">
    <property type="entry name" value="POLO_box_1"/>
</dbReference>
<reference evidence="9" key="1">
    <citation type="submission" date="2019-06" db="EMBL/GenBank/DDBJ databases">
        <authorList>
            <person name="Zheng W."/>
        </authorList>
    </citation>
    <scope>NUCLEOTIDE SEQUENCE</scope>
    <source>
        <strain evidence="9">QDHG01</strain>
    </source>
</reference>
<dbReference type="Gene3D" id="1.10.510.10">
    <property type="entry name" value="Transferase(Phosphotransferase) domain 1"/>
    <property type="match status" value="1"/>
</dbReference>
<keyword evidence="10" id="KW-1185">Reference proteome</keyword>
<evidence type="ECO:0000256" key="1">
    <source>
        <dbReference type="ARBA" id="ARBA00022527"/>
    </source>
</evidence>
<keyword evidence="4" id="KW-0418">Kinase</keyword>
<keyword evidence="3" id="KW-0547">Nucleotide-binding</keyword>
<dbReference type="CDD" id="cd13118">
    <property type="entry name" value="POLO_box_1"/>
    <property type="match status" value="1"/>
</dbReference>
<dbReference type="InterPro" id="IPR008271">
    <property type="entry name" value="Ser/Thr_kinase_AS"/>
</dbReference>
<dbReference type="SUPFAM" id="SSF82615">
    <property type="entry name" value="Polo-box domain"/>
    <property type="match status" value="1"/>
</dbReference>
<evidence type="ECO:0000256" key="3">
    <source>
        <dbReference type="ARBA" id="ARBA00022741"/>
    </source>
</evidence>
<dbReference type="GO" id="GO:0005524">
    <property type="term" value="F:ATP binding"/>
    <property type="evidence" value="ECO:0007669"/>
    <property type="project" value="UniProtKB-KW"/>
</dbReference>
<evidence type="ECO:0000313" key="9">
    <source>
        <dbReference type="EMBL" id="TNV82974.1"/>
    </source>
</evidence>
<dbReference type="InterPro" id="IPR000959">
    <property type="entry name" value="POLO_box_dom"/>
</dbReference>
<sequence>MRRRQKMQAELQIHKQLTQYNDAHHIVKFHRFFEDEKNVYILLELCPNQTLGDLLRKRKTLTEFECRYYTKQLISAIRYMQGQNVLHRDLKLGNMFLDERMQVKIGDFGLATVLEGEVDLRASICGTPNYMAPEILVAQDCQGECGYSFAADIWALGVVLFTLGVGKPPFETPVVDDTYKKIKDVSYTFPTPDQRSKQSLPPLSYEFEDLITLILQRDPFMRPTLDQIEMHPFFTQGDNIYIPSELPASCLSVPPSEEFIHDTIREMAAQQQFMQGIPLGSTMGQTHGVQGRQTALTFERYYLGDVEEEGDDWQKGFEMKTGQPLVMVQRWADFSSKYGVGYKLTNGIYGVLFNDQTCLELDQNNQYAFMDKEKNLSTFNQVVQQPKKIALLRKFRQTIDLQESAKGNFPELLECIEERSKPLVMSKFFYGPQEKCVIFLTTSKQIQAYFKDNSILVIDNKHSSLLYFSHKSSEKPYLNTIFDPTSNQLASENPSAFKRFQILKEVISFDKPERVPSPTEVQPMEVILTQHITNIMESPEKVKTPLKTPPIQVSRVATTKKKLGNKENASKRIGAGKQSPSKKSQSPKSRQVSGPQTAIKVSPKARKAVQQTSPDKSPQVRL</sequence>
<name>A0A8J8NZC0_HALGN</name>
<dbReference type="InterPro" id="IPR036947">
    <property type="entry name" value="POLO_box_dom_sf"/>
</dbReference>
<comment type="caution">
    <text evidence="9">The sequence shown here is derived from an EMBL/GenBank/DDBJ whole genome shotgun (WGS) entry which is preliminary data.</text>
</comment>
<evidence type="ECO:0008006" key="11">
    <source>
        <dbReference type="Google" id="ProtNLM"/>
    </source>
</evidence>
<feature type="compositionally biased region" description="Low complexity" evidence="6">
    <location>
        <begin position="577"/>
        <end position="589"/>
    </location>
</feature>
<keyword evidence="2" id="KW-0808">Transferase</keyword>
<dbReference type="PANTHER" id="PTHR24345">
    <property type="entry name" value="SERINE/THREONINE-PROTEIN KINASE PLK"/>
    <property type="match status" value="1"/>
</dbReference>
<dbReference type="PROSITE" id="PS00108">
    <property type="entry name" value="PROTEIN_KINASE_ST"/>
    <property type="match status" value="1"/>
</dbReference>
<feature type="domain" description="POLO box" evidence="8">
    <location>
        <begin position="327"/>
        <end position="405"/>
    </location>
</feature>
<evidence type="ECO:0000256" key="6">
    <source>
        <dbReference type="SAM" id="MobiDB-lite"/>
    </source>
</evidence>
<feature type="domain" description="Protein kinase" evidence="7">
    <location>
        <begin position="1"/>
        <end position="234"/>
    </location>
</feature>
<evidence type="ECO:0000256" key="5">
    <source>
        <dbReference type="ARBA" id="ARBA00022840"/>
    </source>
</evidence>
<dbReference type="GO" id="GO:0004674">
    <property type="term" value="F:protein serine/threonine kinase activity"/>
    <property type="evidence" value="ECO:0007669"/>
    <property type="project" value="UniProtKB-KW"/>
</dbReference>